<dbReference type="InterPro" id="IPR036074">
    <property type="entry name" value="CbiD_sf"/>
</dbReference>
<name>A0A367FZA6_9FIRM</name>
<keyword evidence="2 5" id="KW-0489">Methyltransferase</keyword>
<dbReference type="RefSeq" id="WP_114002409.1">
    <property type="nucleotide sequence ID" value="NZ_PSQG01000016.1"/>
</dbReference>
<dbReference type="EMBL" id="PSQG01000016">
    <property type="protein sequence ID" value="RCH43081.1"/>
    <property type="molecule type" value="Genomic_DNA"/>
</dbReference>
<evidence type="ECO:0000313" key="7">
    <source>
        <dbReference type="Proteomes" id="UP000253208"/>
    </source>
</evidence>
<reference evidence="6 7" key="1">
    <citation type="submission" date="2018-02" db="EMBL/GenBank/DDBJ databases">
        <title>Complete genome sequencing of Faecalibacterium prausnitzii strains isolated from the human gut.</title>
        <authorList>
            <person name="Fitzgerald B.C."/>
            <person name="Shkoporov A.N."/>
            <person name="Ross P.R."/>
            <person name="Hill C."/>
        </authorList>
    </citation>
    <scope>NUCLEOTIDE SEQUENCE [LARGE SCALE GENOMIC DNA]</scope>
    <source>
        <strain evidence="6 7">APC942/31-1</strain>
    </source>
</reference>
<comment type="pathway">
    <text evidence="5">Cofactor biosynthesis; adenosylcobalamin biosynthesis; cob(II)yrinate a,c-diamide from sirohydrochlorin (anaerobic route): step 6/10.</text>
</comment>
<dbReference type="Proteomes" id="UP000253208">
    <property type="component" value="Unassembled WGS sequence"/>
</dbReference>
<protein>
    <recommendedName>
        <fullName evidence="5">Cobalt-precorrin-5B C(1)-methyltransferase</fullName>
        <ecNumber evidence="5">2.1.1.195</ecNumber>
    </recommendedName>
    <alternativeName>
        <fullName evidence="5">Cobalt-precorrin-6A synthase</fullName>
    </alternativeName>
</protein>
<sequence length="409" mass="44277">MKNGLEDQYVIKNNKRLRYGYTTGSCAAGAARGAVRMLLSGETLSEVELDTPKGITLTLQLHDITRGETYVSCAVQKDAGDDPDTTNGILVYVKAEKFSISAAEQVGQQQKTEKSRPQIILDGGIGVGRVTKPGLSQNVGEAAINPVPRAMILREAEEAAQEYDYEGGLKLTVSVPQGEEIAKKTFNPRLGILGGISILGTSGIVEPMSEKALIESIHVEMKQHFCQGENYILVTPGNYGADYLREHMSIPFENNIKCSNYVGETIDMAIDMGVKGILFVAHIGKFVKVAAGIMNTHSHCADGRMEVLCASAIRAGGSLECAREILEAGTTDEALAVLDSYGILKETMAVVMEKIQFYLDHRSYEQILLGAVVFSNVYGLLGQTRDAEELIHKIQEQAVGVDDISCVKP</sequence>
<dbReference type="Pfam" id="PF01888">
    <property type="entry name" value="CbiD"/>
    <property type="match status" value="1"/>
</dbReference>
<dbReference type="SUPFAM" id="SSF111342">
    <property type="entry name" value="CbiD-like"/>
    <property type="match status" value="1"/>
</dbReference>
<keyword evidence="3 5" id="KW-0808">Transferase</keyword>
<dbReference type="GO" id="GO:0019251">
    <property type="term" value="P:anaerobic cobalamin biosynthetic process"/>
    <property type="evidence" value="ECO:0007669"/>
    <property type="project" value="UniProtKB-UniRule"/>
</dbReference>
<dbReference type="PIRSF" id="PIRSF026782">
    <property type="entry name" value="CbiD"/>
    <property type="match status" value="1"/>
</dbReference>
<dbReference type="PANTHER" id="PTHR35863">
    <property type="entry name" value="COBALT-PRECORRIN-5B C(1)-METHYLTRANSFERASE"/>
    <property type="match status" value="1"/>
</dbReference>
<dbReference type="AlphaFoldDB" id="A0A367FZA6"/>
<dbReference type="HAMAP" id="MF_00787">
    <property type="entry name" value="CbiD"/>
    <property type="match status" value="1"/>
</dbReference>
<dbReference type="PANTHER" id="PTHR35863:SF1">
    <property type="entry name" value="COBALT-PRECORRIN-5B C(1)-METHYLTRANSFERASE"/>
    <property type="match status" value="1"/>
</dbReference>
<dbReference type="EC" id="2.1.1.195" evidence="5"/>
<comment type="catalytic activity">
    <reaction evidence="5">
        <text>Co-precorrin-5B + S-adenosyl-L-methionine = Co-precorrin-6A + S-adenosyl-L-homocysteine</text>
        <dbReference type="Rhea" id="RHEA:26285"/>
        <dbReference type="ChEBI" id="CHEBI:57856"/>
        <dbReference type="ChEBI" id="CHEBI:59789"/>
        <dbReference type="ChEBI" id="CHEBI:60063"/>
        <dbReference type="ChEBI" id="CHEBI:60064"/>
        <dbReference type="EC" id="2.1.1.195"/>
    </reaction>
</comment>
<evidence type="ECO:0000256" key="4">
    <source>
        <dbReference type="ARBA" id="ARBA00022691"/>
    </source>
</evidence>
<evidence type="ECO:0000313" key="6">
    <source>
        <dbReference type="EMBL" id="RCH43081.1"/>
    </source>
</evidence>
<keyword evidence="1 5" id="KW-0169">Cobalamin biosynthesis</keyword>
<comment type="caution">
    <text evidence="6">The sequence shown here is derived from an EMBL/GenBank/DDBJ whole genome shotgun (WGS) entry which is preliminary data.</text>
</comment>
<proteinExistence type="inferred from homology"/>
<evidence type="ECO:0000256" key="1">
    <source>
        <dbReference type="ARBA" id="ARBA00022573"/>
    </source>
</evidence>
<keyword evidence="4 5" id="KW-0949">S-adenosyl-L-methionine</keyword>
<dbReference type="InterPro" id="IPR002748">
    <property type="entry name" value="CbiD"/>
</dbReference>
<dbReference type="Gene3D" id="3.30.2110.10">
    <property type="entry name" value="CbiD-like"/>
    <property type="match status" value="1"/>
</dbReference>
<comment type="similarity">
    <text evidence="5">Belongs to the CbiD family.</text>
</comment>
<dbReference type="NCBIfam" id="TIGR00312">
    <property type="entry name" value="cbiD"/>
    <property type="match status" value="1"/>
</dbReference>
<evidence type="ECO:0000256" key="2">
    <source>
        <dbReference type="ARBA" id="ARBA00022603"/>
    </source>
</evidence>
<dbReference type="UniPathway" id="UPA00148">
    <property type="reaction ID" value="UER00227"/>
</dbReference>
<organism evidence="6 7">
    <name type="scientific">Blautia obeum</name>
    <dbReference type="NCBI Taxonomy" id="40520"/>
    <lineage>
        <taxon>Bacteria</taxon>
        <taxon>Bacillati</taxon>
        <taxon>Bacillota</taxon>
        <taxon>Clostridia</taxon>
        <taxon>Lachnospirales</taxon>
        <taxon>Lachnospiraceae</taxon>
        <taxon>Blautia</taxon>
    </lineage>
</organism>
<accession>A0A367FZA6</accession>
<evidence type="ECO:0000256" key="3">
    <source>
        <dbReference type="ARBA" id="ARBA00022679"/>
    </source>
</evidence>
<comment type="function">
    <text evidence="5">Catalyzes the methylation of C-1 in cobalt-precorrin-5B to form cobalt-precorrin-6A.</text>
</comment>
<evidence type="ECO:0000256" key="5">
    <source>
        <dbReference type="HAMAP-Rule" id="MF_00787"/>
    </source>
</evidence>
<dbReference type="GO" id="GO:0032259">
    <property type="term" value="P:methylation"/>
    <property type="evidence" value="ECO:0007669"/>
    <property type="project" value="UniProtKB-KW"/>
</dbReference>
<dbReference type="GO" id="GO:0043780">
    <property type="term" value="F:cobalt-precorrin-5B C1-methyltransferase activity"/>
    <property type="evidence" value="ECO:0007669"/>
    <property type="project" value="RHEA"/>
</dbReference>
<gene>
    <name evidence="5 6" type="primary">cbiD</name>
    <name evidence="6" type="ORF">C4886_11550</name>
</gene>